<evidence type="ECO:0000259" key="3">
    <source>
        <dbReference type="Pfam" id="PF11938"/>
    </source>
</evidence>
<feature type="region of interest" description="Disordered" evidence="2">
    <location>
        <begin position="1"/>
        <end position="31"/>
    </location>
</feature>
<gene>
    <name evidence="4" type="primary">CNPY1</name>
</gene>
<dbReference type="GO" id="GO:0005783">
    <property type="term" value="C:endoplasmic reticulum"/>
    <property type="evidence" value="ECO:0007669"/>
    <property type="project" value="TreeGrafter"/>
</dbReference>
<evidence type="ECO:0000313" key="4">
    <source>
        <dbReference type="Ensembl" id="ENSEASP00005002097.2"/>
    </source>
</evidence>
<reference evidence="4" key="2">
    <citation type="submission" date="2025-08" db="UniProtKB">
        <authorList>
            <consortium name="Ensembl"/>
        </authorList>
    </citation>
    <scope>IDENTIFICATION</scope>
</reference>
<name>A0A8C4KV90_EQUAS</name>
<protein>
    <recommendedName>
        <fullName evidence="3">DUF3456 domain-containing protein</fullName>
    </recommendedName>
</protein>
<dbReference type="Pfam" id="PF11938">
    <property type="entry name" value="DUF3456"/>
    <property type="match status" value="1"/>
</dbReference>
<dbReference type="AlphaFoldDB" id="A0A8C4KV90"/>
<dbReference type="Ensembl" id="ENSEAST00005002317.2">
    <property type="protein sequence ID" value="ENSEASP00005002097.2"/>
    <property type="gene ID" value="ENSEASG00005033123.1"/>
</dbReference>
<evidence type="ECO:0000256" key="1">
    <source>
        <dbReference type="ARBA" id="ARBA00007285"/>
    </source>
</evidence>
<reference evidence="4" key="3">
    <citation type="submission" date="2025-09" db="UniProtKB">
        <authorList>
            <consortium name="Ensembl"/>
        </authorList>
    </citation>
    <scope>IDENTIFICATION</scope>
</reference>
<dbReference type="InterPro" id="IPR021852">
    <property type="entry name" value="DUF3456"/>
</dbReference>
<proteinExistence type="inferred from homology"/>
<feature type="domain" description="DUF3456" evidence="3">
    <location>
        <begin position="35"/>
        <end position="175"/>
    </location>
</feature>
<accession>A0A8C4KV90</accession>
<dbReference type="GeneTree" id="ENSGT00940000161119"/>
<evidence type="ECO:0000256" key="2">
    <source>
        <dbReference type="SAM" id="MobiDB-lite"/>
    </source>
</evidence>
<dbReference type="PANTHER" id="PTHR13341">
    <property type="entry name" value="MIR-INTERACTING SAPOSIN-LIKE PROTEIN"/>
    <property type="match status" value="1"/>
</dbReference>
<comment type="similarity">
    <text evidence="1">Belongs to the canopy family.</text>
</comment>
<sequence length="183" mass="21143">MPVGVPAIRSAFQGESQKNKGKSRRTRGSSLPTFTCRALMDELEYDVTKARQKKTKVGSFRVNPDGTQERRKIPLAQSEAFLTDLLDKVCERMNDYKLEEDPVTKKKTFKRFAPRKGDKIYKEFKKFYFYSDAYRPLKFACETIIEEYEDEIFSLIAQEAHYLADKLCSEKSGLCETAPHAEL</sequence>
<keyword evidence="5" id="KW-1185">Reference proteome</keyword>
<evidence type="ECO:0000313" key="5">
    <source>
        <dbReference type="Proteomes" id="UP000694387"/>
    </source>
</evidence>
<dbReference type="PANTHER" id="PTHR13341:SF4">
    <property type="entry name" value="CANOPY FGF SIGNALING REGULATOR 1"/>
    <property type="match status" value="1"/>
</dbReference>
<dbReference type="InterPro" id="IPR042415">
    <property type="entry name" value="CNPY"/>
</dbReference>
<dbReference type="Proteomes" id="UP000694387">
    <property type="component" value="Chromosome 2"/>
</dbReference>
<organism evidence="4 5">
    <name type="scientific">Equus asinus</name>
    <name type="common">Donkey</name>
    <name type="synonym">Equus africanus asinus</name>
    <dbReference type="NCBI Taxonomy" id="9793"/>
    <lineage>
        <taxon>Eukaryota</taxon>
        <taxon>Metazoa</taxon>
        <taxon>Chordata</taxon>
        <taxon>Craniata</taxon>
        <taxon>Vertebrata</taxon>
        <taxon>Euteleostomi</taxon>
        <taxon>Mammalia</taxon>
        <taxon>Eutheria</taxon>
        <taxon>Laurasiatheria</taxon>
        <taxon>Perissodactyla</taxon>
        <taxon>Equidae</taxon>
        <taxon>Equus</taxon>
    </lineage>
</organism>
<reference evidence="4 5" key="1">
    <citation type="journal article" date="2020" name="Nat. Commun.">
        <title>Donkey genomes provide new insights into domestication and selection for coat color.</title>
        <authorList>
            <person name="Wang"/>
            <person name="C."/>
            <person name="Li"/>
            <person name="H."/>
            <person name="Guo"/>
            <person name="Y."/>
            <person name="Huang"/>
            <person name="J."/>
            <person name="Sun"/>
            <person name="Y."/>
            <person name="Min"/>
            <person name="J."/>
            <person name="Wang"/>
            <person name="J."/>
            <person name="Fang"/>
            <person name="X."/>
            <person name="Zhao"/>
            <person name="Z."/>
            <person name="Wang"/>
            <person name="S."/>
            <person name="Zhang"/>
            <person name="Y."/>
            <person name="Liu"/>
            <person name="Q."/>
            <person name="Jiang"/>
            <person name="Q."/>
            <person name="Wang"/>
            <person name="X."/>
            <person name="Guo"/>
            <person name="Y."/>
            <person name="Yang"/>
            <person name="C."/>
            <person name="Wang"/>
            <person name="Y."/>
            <person name="Tian"/>
            <person name="F."/>
            <person name="Zhuang"/>
            <person name="G."/>
            <person name="Fan"/>
            <person name="Y."/>
            <person name="Gao"/>
            <person name="Q."/>
            <person name="Li"/>
            <person name="Y."/>
            <person name="Ju"/>
            <person name="Z."/>
            <person name="Li"/>
            <person name="J."/>
            <person name="Li"/>
            <person name="R."/>
            <person name="Hou"/>
            <person name="M."/>
            <person name="Yang"/>
            <person name="G."/>
            <person name="Liu"/>
            <person name="G."/>
            <person name="Liu"/>
            <person name="W."/>
            <person name="Guo"/>
            <person name="J."/>
            <person name="Pan"/>
            <person name="S."/>
            <person name="Fan"/>
            <person name="G."/>
            <person name="Zhang"/>
            <person name="W."/>
            <person name="Zhang"/>
            <person name="R."/>
            <person name="Yu"/>
            <person name="J."/>
            <person name="Zhang"/>
            <person name="X."/>
            <person name="Yin"/>
            <person name="Q."/>
            <person name="Ji"/>
            <person name="C."/>
            <person name="Jin"/>
            <person name="Y."/>
            <person name="Yue"/>
            <person name="G."/>
            <person name="Liu"/>
            <person name="M."/>
            <person name="Xu"/>
            <person name="J."/>
            <person name="Liu"/>
            <person name="S."/>
            <person name="Jordana"/>
            <person name="J."/>
            <person name="Noce"/>
            <person name="A."/>
            <person name="Amills"/>
            <person name="M."/>
            <person name="Wu"/>
            <person name="D.D."/>
            <person name="Li"/>
            <person name="S."/>
            <person name="Zhou"/>
            <person name="X. and Zhong"/>
            <person name="J."/>
        </authorList>
    </citation>
    <scope>NUCLEOTIDE SEQUENCE [LARGE SCALE GENOMIC DNA]</scope>
</reference>